<evidence type="ECO:0000313" key="2">
    <source>
        <dbReference type="Proteomes" id="UP000199448"/>
    </source>
</evidence>
<evidence type="ECO:0008006" key="3">
    <source>
        <dbReference type="Google" id="ProtNLM"/>
    </source>
</evidence>
<reference evidence="1 2" key="1">
    <citation type="submission" date="2016-10" db="EMBL/GenBank/DDBJ databases">
        <authorList>
            <person name="de Groot N.N."/>
        </authorList>
    </citation>
    <scope>NUCLEOTIDE SEQUENCE [LARGE SCALE GENOMIC DNA]</scope>
    <source>
        <strain evidence="1 2">DSM 23553</strain>
    </source>
</reference>
<protein>
    <recommendedName>
        <fullName evidence="3">Collagen-like protein</fullName>
    </recommendedName>
</protein>
<dbReference type="PROSITE" id="PS51257">
    <property type="entry name" value="PROKAR_LIPOPROTEIN"/>
    <property type="match status" value="1"/>
</dbReference>
<dbReference type="OrthoDB" id="1524444at2"/>
<dbReference type="AlphaFoldDB" id="A0A1H5NY08"/>
<sequence length="186" mass="20511">MKPIYFLLSFVLIAFTSCSDDGEIGPQGPQGPQGEPGVNIAGTVFDVQGDFTDANEYTLFVDFAEFTDVEVLESDVVLVYLRVGTDGEAGGEPVYVWRLLPQTYYLEGGETMQYNYDYTFFDATVFLDASVDLATLGPEFTDDQVFRIAILPADFAQDTGVDVSNYEAVMSALDIQESEIPQLELQ</sequence>
<evidence type="ECO:0000313" key="1">
    <source>
        <dbReference type="EMBL" id="SEF05721.1"/>
    </source>
</evidence>
<dbReference type="EMBL" id="FNUG01000006">
    <property type="protein sequence ID" value="SEF05721.1"/>
    <property type="molecule type" value="Genomic_DNA"/>
</dbReference>
<keyword evidence="2" id="KW-1185">Reference proteome</keyword>
<dbReference type="STRING" id="390640.SAMN04488034_10668"/>
<accession>A0A1H5NY08</accession>
<dbReference type="RefSeq" id="WP_093113745.1">
    <property type="nucleotide sequence ID" value="NZ_FNGG01000006.1"/>
</dbReference>
<dbReference type="Proteomes" id="UP000199448">
    <property type="component" value="Unassembled WGS sequence"/>
</dbReference>
<proteinExistence type="predicted"/>
<organism evidence="1 2">
    <name type="scientific">Salinimicrobium catena</name>
    <dbReference type="NCBI Taxonomy" id="390640"/>
    <lineage>
        <taxon>Bacteria</taxon>
        <taxon>Pseudomonadati</taxon>
        <taxon>Bacteroidota</taxon>
        <taxon>Flavobacteriia</taxon>
        <taxon>Flavobacteriales</taxon>
        <taxon>Flavobacteriaceae</taxon>
        <taxon>Salinimicrobium</taxon>
    </lineage>
</organism>
<gene>
    <name evidence="1" type="ORF">SAMN04488034_10668</name>
</gene>
<name>A0A1H5NY08_9FLAO</name>